<evidence type="ECO:0000256" key="6">
    <source>
        <dbReference type="ARBA" id="ARBA00022781"/>
    </source>
</evidence>
<evidence type="ECO:0000256" key="2">
    <source>
        <dbReference type="ARBA" id="ARBA00006810"/>
    </source>
</evidence>
<evidence type="ECO:0000256" key="5">
    <source>
        <dbReference type="ARBA" id="ARBA00022692"/>
    </source>
</evidence>
<comment type="caution">
    <text evidence="14">The sequence shown here is derived from an EMBL/GenBank/DDBJ whole genome shotgun (WGS) entry which is preliminary data.</text>
</comment>
<dbReference type="RefSeq" id="WP_178932236.1">
    <property type="nucleotide sequence ID" value="NZ_JACBAZ010000003.1"/>
</dbReference>
<evidence type="ECO:0000256" key="8">
    <source>
        <dbReference type="ARBA" id="ARBA00023065"/>
    </source>
</evidence>
<dbReference type="PANTHER" id="PTHR42823:SF3">
    <property type="entry name" value="ATP SYNTHASE SUBUNIT A, CHLOROPLASTIC"/>
    <property type="match status" value="1"/>
</dbReference>
<feature type="transmembrane region" description="Helical" evidence="12">
    <location>
        <begin position="105"/>
        <end position="130"/>
    </location>
</feature>
<dbReference type="GO" id="GO:0046933">
    <property type="term" value="F:proton-transporting ATP synthase activity, rotational mechanism"/>
    <property type="evidence" value="ECO:0007669"/>
    <property type="project" value="TreeGrafter"/>
</dbReference>
<comment type="function">
    <text evidence="11">Key component of the proton channel; it plays a direct role in the translocation of protons across the membrane.</text>
</comment>
<sequence>MAFRSLISTLFFLLFLPGVASAAGEAHVLPLKAESPFDGTPFFWVTNSMIMVWIAAILIFLFCKAATKKMAMIPTGIQNFAEWLIESLYDFFGKILGDHLVKRTFWFFGGTFLLIVTVNYLGLIPGVGTIGRYDENGHWVGLLRGGNADLNMTAAMSFTFAILWFYWALTENSLKDFLAHIFAPKGDFKGAMKVGMIVIFFLVGILEVVSIGIRPIALTFRLFGNIYGGEQTLEGLAYLGKTGIHEWLAFLPALPFMFMELLVGLVQALVFTLLSAVFLKLICEHDDHGEHAEEH</sequence>
<keyword evidence="15" id="KW-1185">Reference proteome</keyword>
<dbReference type="Gene3D" id="1.20.120.220">
    <property type="entry name" value="ATP synthase, F0 complex, subunit A"/>
    <property type="match status" value="1"/>
</dbReference>
<evidence type="ECO:0000256" key="1">
    <source>
        <dbReference type="ARBA" id="ARBA00004141"/>
    </source>
</evidence>
<evidence type="ECO:0000256" key="10">
    <source>
        <dbReference type="ARBA" id="ARBA00023310"/>
    </source>
</evidence>
<reference evidence="14 15" key="1">
    <citation type="submission" date="2020-07" db="EMBL/GenBank/DDBJ databases">
        <title>Roseicoccus Jingziensis gen. nov., sp. nov., isolated from coastal seawater.</title>
        <authorList>
            <person name="Feng X."/>
        </authorList>
    </citation>
    <scope>NUCLEOTIDE SEQUENCE [LARGE SCALE GENOMIC DNA]</scope>
    <source>
        <strain evidence="14 15">N1E253</strain>
    </source>
</reference>
<dbReference type="InterPro" id="IPR045082">
    <property type="entry name" value="ATP_syn_F0_a_bact/chloroplast"/>
</dbReference>
<dbReference type="GO" id="GO:0042777">
    <property type="term" value="P:proton motive force-driven plasma membrane ATP synthesis"/>
    <property type="evidence" value="ECO:0007669"/>
    <property type="project" value="TreeGrafter"/>
</dbReference>
<evidence type="ECO:0000256" key="4">
    <source>
        <dbReference type="ARBA" id="ARBA00022547"/>
    </source>
</evidence>
<feature type="transmembrane region" description="Helical" evidence="12">
    <location>
        <begin position="256"/>
        <end position="279"/>
    </location>
</feature>
<feature type="transmembrane region" description="Helical" evidence="12">
    <location>
        <begin position="150"/>
        <end position="169"/>
    </location>
</feature>
<feature type="transmembrane region" description="Helical" evidence="12">
    <location>
        <begin position="42"/>
        <end position="63"/>
    </location>
</feature>
<gene>
    <name evidence="14" type="primary">atpB</name>
    <name evidence="14" type="ORF">HW115_08710</name>
</gene>
<dbReference type="PANTHER" id="PTHR42823">
    <property type="entry name" value="ATP SYNTHASE SUBUNIT A, CHLOROPLASTIC"/>
    <property type="match status" value="1"/>
</dbReference>
<dbReference type="InterPro" id="IPR023011">
    <property type="entry name" value="ATP_synth_F0_asu_AS"/>
</dbReference>
<dbReference type="Pfam" id="PF00119">
    <property type="entry name" value="ATP-synt_A"/>
    <property type="match status" value="1"/>
</dbReference>
<evidence type="ECO:0000256" key="13">
    <source>
        <dbReference type="SAM" id="SignalP"/>
    </source>
</evidence>
<dbReference type="PROSITE" id="PS00449">
    <property type="entry name" value="ATPASE_A"/>
    <property type="match status" value="1"/>
</dbReference>
<evidence type="ECO:0000256" key="7">
    <source>
        <dbReference type="ARBA" id="ARBA00022989"/>
    </source>
</evidence>
<keyword evidence="7 12" id="KW-1133">Transmembrane helix</keyword>
<organism evidence="14 15">
    <name type="scientific">Oceaniferula marina</name>
    <dbReference type="NCBI Taxonomy" id="2748318"/>
    <lineage>
        <taxon>Bacteria</taxon>
        <taxon>Pseudomonadati</taxon>
        <taxon>Verrucomicrobiota</taxon>
        <taxon>Verrucomicrobiia</taxon>
        <taxon>Verrucomicrobiales</taxon>
        <taxon>Verrucomicrobiaceae</taxon>
        <taxon>Oceaniferula</taxon>
    </lineage>
</organism>
<evidence type="ECO:0000256" key="9">
    <source>
        <dbReference type="ARBA" id="ARBA00023136"/>
    </source>
</evidence>
<feature type="signal peptide" evidence="13">
    <location>
        <begin position="1"/>
        <end position="22"/>
    </location>
</feature>
<feature type="chain" id="PRO_5032474090" description="ATP synthase subunit a" evidence="13">
    <location>
        <begin position="23"/>
        <end position="295"/>
    </location>
</feature>
<name>A0A851GLP1_9BACT</name>
<evidence type="ECO:0000313" key="14">
    <source>
        <dbReference type="EMBL" id="NWK55690.1"/>
    </source>
</evidence>
<evidence type="ECO:0000313" key="15">
    <source>
        <dbReference type="Proteomes" id="UP000557872"/>
    </source>
</evidence>
<dbReference type="InterPro" id="IPR035908">
    <property type="entry name" value="F0_ATP_A_sf"/>
</dbReference>
<dbReference type="NCBIfam" id="TIGR01131">
    <property type="entry name" value="ATP_synt_6_or_A"/>
    <property type="match status" value="1"/>
</dbReference>
<keyword evidence="5 11" id="KW-0812">Transmembrane</keyword>
<dbReference type="Proteomes" id="UP000557872">
    <property type="component" value="Unassembled WGS sequence"/>
</dbReference>
<dbReference type="SUPFAM" id="SSF81336">
    <property type="entry name" value="F1F0 ATP synthase subunit A"/>
    <property type="match status" value="1"/>
</dbReference>
<dbReference type="GO" id="GO:0045259">
    <property type="term" value="C:proton-transporting ATP synthase complex"/>
    <property type="evidence" value="ECO:0007669"/>
    <property type="project" value="UniProtKB-KW"/>
</dbReference>
<proteinExistence type="inferred from homology"/>
<keyword evidence="9 12" id="KW-0472">Membrane</keyword>
<keyword evidence="6 11" id="KW-0375">Hydrogen ion transport</keyword>
<dbReference type="AlphaFoldDB" id="A0A851GLP1"/>
<dbReference type="InterPro" id="IPR000568">
    <property type="entry name" value="ATP_synth_F0_asu"/>
</dbReference>
<protein>
    <recommendedName>
        <fullName evidence="11">ATP synthase subunit a</fullName>
    </recommendedName>
</protein>
<keyword evidence="3 11" id="KW-0813">Transport</keyword>
<comment type="similarity">
    <text evidence="2 11">Belongs to the ATPase A chain family.</text>
</comment>
<evidence type="ECO:0000256" key="3">
    <source>
        <dbReference type="ARBA" id="ARBA00022448"/>
    </source>
</evidence>
<evidence type="ECO:0000256" key="11">
    <source>
        <dbReference type="RuleBase" id="RU000483"/>
    </source>
</evidence>
<keyword evidence="10" id="KW-0066">ATP synthesis</keyword>
<accession>A0A851GLP1</accession>
<keyword evidence="13" id="KW-0732">Signal</keyword>
<dbReference type="EMBL" id="JACBAZ010000003">
    <property type="protein sequence ID" value="NWK55690.1"/>
    <property type="molecule type" value="Genomic_DNA"/>
</dbReference>
<comment type="subcellular location">
    <subcellularLocation>
        <location evidence="11">Cell membrane</location>
        <topology evidence="11">Multi-pass membrane protein</topology>
    </subcellularLocation>
    <subcellularLocation>
        <location evidence="1">Membrane</location>
        <topology evidence="1">Multi-pass membrane protein</topology>
    </subcellularLocation>
</comment>
<dbReference type="GO" id="GO:0005886">
    <property type="term" value="C:plasma membrane"/>
    <property type="evidence" value="ECO:0007669"/>
    <property type="project" value="UniProtKB-SubCell"/>
</dbReference>
<evidence type="ECO:0000256" key="12">
    <source>
        <dbReference type="SAM" id="Phobius"/>
    </source>
</evidence>
<dbReference type="CDD" id="cd00310">
    <property type="entry name" value="ATP-synt_Fo_a_6"/>
    <property type="match status" value="1"/>
</dbReference>
<keyword evidence="8 11" id="KW-0406">Ion transport</keyword>
<feature type="transmembrane region" description="Helical" evidence="12">
    <location>
        <begin position="190"/>
        <end position="213"/>
    </location>
</feature>
<keyword evidence="4 11" id="KW-0138">CF(0)</keyword>